<feature type="compositionally biased region" description="Gly residues" evidence="1">
    <location>
        <begin position="22"/>
        <end position="32"/>
    </location>
</feature>
<feature type="region of interest" description="Disordered" evidence="1">
    <location>
        <begin position="20"/>
        <end position="79"/>
    </location>
</feature>
<feature type="compositionally biased region" description="Low complexity" evidence="1">
    <location>
        <begin position="33"/>
        <end position="49"/>
    </location>
</feature>
<feature type="compositionally biased region" description="Polar residues" evidence="1">
    <location>
        <begin position="68"/>
        <end position="79"/>
    </location>
</feature>
<gene>
    <name evidence="2" type="ORF">ENP47_06695</name>
</gene>
<evidence type="ECO:0000313" key="2">
    <source>
        <dbReference type="EMBL" id="HEF65267.1"/>
    </source>
</evidence>
<proteinExistence type="predicted"/>
<name>A0A7C1FQB9_THERO</name>
<comment type="caution">
    <text evidence="2">The sequence shown here is derived from an EMBL/GenBank/DDBJ whole genome shotgun (WGS) entry which is preliminary data.</text>
</comment>
<organism evidence="2">
    <name type="scientific">Thermomicrobium roseum</name>
    <dbReference type="NCBI Taxonomy" id="500"/>
    <lineage>
        <taxon>Bacteria</taxon>
        <taxon>Pseudomonadati</taxon>
        <taxon>Thermomicrobiota</taxon>
        <taxon>Thermomicrobia</taxon>
        <taxon>Thermomicrobiales</taxon>
        <taxon>Thermomicrobiaceae</taxon>
        <taxon>Thermomicrobium</taxon>
    </lineage>
</organism>
<sequence>MDQYTTTRVGHVVTFCTAAVGVGSGSGSGSGRGSSSPSGSGRPGSSSAGWGTTIAYLSNVMRREPEGNNGTAHSTRTRS</sequence>
<dbReference type="EMBL" id="DSJL01000011">
    <property type="protein sequence ID" value="HEF65267.1"/>
    <property type="molecule type" value="Genomic_DNA"/>
</dbReference>
<evidence type="ECO:0000256" key="1">
    <source>
        <dbReference type="SAM" id="MobiDB-lite"/>
    </source>
</evidence>
<protein>
    <submittedName>
        <fullName evidence="2">Uncharacterized protein</fullName>
    </submittedName>
</protein>
<accession>A0A7C1FQB9</accession>
<reference evidence="2" key="1">
    <citation type="journal article" date="2020" name="mSystems">
        <title>Genome- and Community-Level Interaction Insights into Carbon Utilization and Element Cycling Functions of Hydrothermarchaeota in Hydrothermal Sediment.</title>
        <authorList>
            <person name="Zhou Z."/>
            <person name="Liu Y."/>
            <person name="Xu W."/>
            <person name="Pan J."/>
            <person name="Luo Z.H."/>
            <person name="Li M."/>
        </authorList>
    </citation>
    <scope>NUCLEOTIDE SEQUENCE [LARGE SCALE GENOMIC DNA]</scope>
    <source>
        <strain evidence="2">SpSt-222</strain>
    </source>
</reference>
<dbReference type="AlphaFoldDB" id="A0A7C1FQB9"/>